<evidence type="ECO:0000256" key="9">
    <source>
        <dbReference type="SAM" id="MobiDB-lite"/>
    </source>
</evidence>
<keyword evidence="4" id="KW-0813">Transport</keyword>
<comment type="similarity">
    <text evidence="2">Belongs to the STAM family.</text>
</comment>
<evidence type="ECO:0000313" key="13">
    <source>
        <dbReference type="Proteomes" id="UP000007879"/>
    </source>
</evidence>
<dbReference type="PROSITE" id="PS50330">
    <property type="entry name" value="UIM"/>
    <property type="match status" value="1"/>
</dbReference>
<feature type="compositionally biased region" description="Low complexity" evidence="9">
    <location>
        <begin position="445"/>
        <end position="456"/>
    </location>
</feature>
<name>A0A1X7V768_AMPQE</name>
<dbReference type="GO" id="GO:0043328">
    <property type="term" value="P:protein transport to vacuole involved in ubiquitin-dependent protein catabolic process via the multivesicular body sorting pathway"/>
    <property type="evidence" value="ECO:0007669"/>
    <property type="project" value="TreeGrafter"/>
</dbReference>
<dbReference type="PANTHER" id="PTHR45929">
    <property type="entry name" value="JAK PATHWAY SIGNAL TRANSDUCTION ADAPTOR MOLECULE"/>
    <property type="match status" value="1"/>
</dbReference>
<evidence type="ECO:0000313" key="12">
    <source>
        <dbReference type="EnsemblMetazoa" id="Aqu2.1.36125_001"/>
    </source>
</evidence>
<dbReference type="AlphaFoldDB" id="A0A1X7V768"/>
<accession>A0A1X7V768</accession>
<feature type="domain" description="VHS" evidence="11">
    <location>
        <begin position="8"/>
        <end position="139"/>
    </location>
</feature>
<dbReference type="PROSITE" id="PS50179">
    <property type="entry name" value="VHS"/>
    <property type="match status" value="1"/>
</dbReference>
<keyword evidence="8" id="KW-0175">Coiled coil</keyword>
<dbReference type="eggNOG" id="KOG2199">
    <property type="taxonomic scope" value="Eukaryota"/>
</dbReference>
<evidence type="ECO:0000259" key="11">
    <source>
        <dbReference type="PROSITE" id="PS50179"/>
    </source>
</evidence>
<comment type="subcellular location">
    <subcellularLocation>
        <location evidence="1">Endosome</location>
    </subcellularLocation>
</comment>
<dbReference type="Gene3D" id="1.20.5.1940">
    <property type="match status" value="1"/>
</dbReference>
<dbReference type="GO" id="GO:0043130">
    <property type="term" value="F:ubiquitin binding"/>
    <property type="evidence" value="ECO:0007669"/>
    <property type="project" value="InterPro"/>
</dbReference>
<dbReference type="OrthoDB" id="10068368at2759"/>
<dbReference type="InterPro" id="IPR001452">
    <property type="entry name" value="SH3_domain"/>
</dbReference>
<dbReference type="EnsemblMetazoa" id="Aqu2.1.36125_001">
    <property type="protein sequence ID" value="Aqu2.1.36125_001"/>
    <property type="gene ID" value="Aqu2.1.36125"/>
</dbReference>
<evidence type="ECO:0008006" key="14">
    <source>
        <dbReference type="Google" id="ProtNLM"/>
    </source>
</evidence>
<dbReference type="PROSITE" id="PS50002">
    <property type="entry name" value="SH3"/>
    <property type="match status" value="1"/>
</dbReference>
<dbReference type="Pfam" id="PF02809">
    <property type="entry name" value="UIM"/>
    <property type="match status" value="1"/>
</dbReference>
<feature type="region of interest" description="Disordered" evidence="9">
    <location>
        <begin position="445"/>
        <end position="567"/>
    </location>
</feature>
<dbReference type="SMART" id="SM00288">
    <property type="entry name" value="VHS"/>
    <property type="match status" value="1"/>
</dbReference>
<dbReference type="SMART" id="SM00726">
    <property type="entry name" value="UIM"/>
    <property type="match status" value="1"/>
</dbReference>
<keyword evidence="6" id="KW-0653">Protein transport</keyword>
<feature type="region of interest" description="Disordered" evidence="9">
    <location>
        <begin position="147"/>
        <end position="170"/>
    </location>
</feature>
<dbReference type="PRINTS" id="PR00452">
    <property type="entry name" value="SH3DOMAIN"/>
</dbReference>
<evidence type="ECO:0000256" key="3">
    <source>
        <dbReference type="ARBA" id="ARBA00022443"/>
    </source>
</evidence>
<feature type="compositionally biased region" description="Polar residues" evidence="9">
    <location>
        <begin position="185"/>
        <end position="199"/>
    </location>
</feature>
<evidence type="ECO:0000256" key="6">
    <source>
        <dbReference type="ARBA" id="ARBA00022927"/>
    </source>
</evidence>
<dbReference type="CDD" id="cd21388">
    <property type="entry name" value="GAT_STAM"/>
    <property type="match status" value="1"/>
</dbReference>
<keyword evidence="5" id="KW-0967">Endosome</keyword>
<evidence type="ECO:0000256" key="7">
    <source>
        <dbReference type="PROSITE-ProRule" id="PRU00192"/>
    </source>
</evidence>
<dbReference type="InterPro" id="IPR036028">
    <property type="entry name" value="SH3-like_dom_sf"/>
</dbReference>
<protein>
    <recommendedName>
        <fullName evidence="14">Signal transducing adapter molecule 1</fullName>
    </recommendedName>
</protein>
<dbReference type="STRING" id="400682.A0A1X7V768"/>
<dbReference type="Pfam" id="PF00790">
    <property type="entry name" value="VHS"/>
    <property type="match status" value="1"/>
</dbReference>
<feature type="compositionally biased region" description="Low complexity" evidence="9">
    <location>
        <begin position="285"/>
        <end position="296"/>
    </location>
</feature>
<dbReference type="SUPFAM" id="SSF48464">
    <property type="entry name" value="ENTH/VHS domain"/>
    <property type="match status" value="1"/>
</dbReference>
<evidence type="ECO:0000256" key="1">
    <source>
        <dbReference type="ARBA" id="ARBA00004177"/>
    </source>
</evidence>
<dbReference type="Gene3D" id="6.10.140.100">
    <property type="match status" value="1"/>
</dbReference>
<keyword evidence="3 7" id="KW-0728">SH3 domain</keyword>
<organism evidence="12">
    <name type="scientific">Amphimedon queenslandica</name>
    <name type="common">Sponge</name>
    <dbReference type="NCBI Taxonomy" id="400682"/>
    <lineage>
        <taxon>Eukaryota</taxon>
        <taxon>Metazoa</taxon>
        <taxon>Porifera</taxon>
        <taxon>Demospongiae</taxon>
        <taxon>Heteroscleromorpha</taxon>
        <taxon>Haplosclerida</taxon>
        <taxon>Niphatidae</taxon>
        <taxon>Amphimedon</taxon>
    </lineage>
</organism>
<evidence type="ECO:0000256" key="8">
    <source>
        <dbReference type="SAM" id="Coils"/>
    </source>
</evidence>
<dbReference type="Gene3D" id="1.25.40.90">
    <property type="match status" value="1"/>
</dbReference>
<reference evidence="12" key="2">
    <citation type="submission" date="2017-05" db="UniProtKB">
        <authorList>
            <consortium name="EnsemblMetazoa"/>
        </authorList>
    </citation>
    <scope>IDENTIFICATION</scope>
</reference>
<dbReference type="InterPro" id="IPR008942">
    <property type="entry name" value="ENTH_VHS"/>
</dbReference>
<sequence length="567" mass="61723">MSYDSDVAAATTGRDTDWDKIIKLCDRIRESFGSAAMGSALGSVMRRIKHSDPNIQWQAINLLEACVSNCGKDFELELSKPSFHSQVKDILTSRTVDQRSVHRLKTLLATWAADYKGNSQMSGFNSFIEQLIRDGLIVLQGNQPTSSTAGFGAPSMYSSVSPPQRTREDDDLQKAIRLSLEEAQSKSSPSMYPTFSDSPPTHHPLPASSSANLTSFNVRAIYDFEAVEDNELSFKAGEVINVIDNSDENWWKGKTQLGTGLFPANFVSPDLSASPEPVRGEQKATGNNNNNTNNGGVTEGAGSGRGAKAKVTEVNETQVDLLLDMLKNADISSENPEELKTLNELEAECKSMKPIAESNIEGYDKQLMDMNEVSEKLQQALSTYRRLLQEKPRLLHKATPPEAQPPPYQYNTGETEDYYAPPPPDVTGTYHGSFNVGGGGYNPPYGTGYHPPTQTGAYAPPTNDVAPPSFSSYLPSLQHQGPPPSHQAPPTNYQFNGYDQQQLQGGGGAYAPPTHEVPPHHLSPNMRSHPPNRSPPMFHHQMVGGGGAPTAAPNTLWMNSPQAQPLL</sequence>
<feature type="region of interest" description="Disordered" evidence="9">
    <location>
        <begin position="269"/>
        <end position="310"/>
    </location>
</feature>
<feature type="region of interest" description="Disordered" evidence="9">
    <location>
        <begin position="182"/>
        <end position="208"/>
    </location>
</feature>
<dbReference type="Pfam" id="PF00018">
    <property type="entry name" value="SH3_1"/>
    <property type="match status" value="1"/>
</dbReference>
<dbReference type="InterPro" id="IPR002014">
    <property type="entry name" value="VHS_dom"/>
</dbReference>
<feature type="coiled-coil region" evidence="8">
    <location>
        <begin position="360"/>
        <end position="390"/>
    </location>
</feature>
<evidence type="ECO:0000256" key="2">
    <source>
        <dbReference type="ARBA" id="ARBA00009666"/>
    </source>
</evidence>
<feature type="compositionally biased region" description="Polar residues" evidence="9">
    <location>
        <begin position="469"/>
        <end position="479"/>
    </location>
</feature>
<feature type="compositionally biased region" description="Polar residues" evidence="9">
    <location>
        <begin position="488"/>
        <end position="499"/>
    </location>
</feature>
<dbReference type="SUPFAM" id="SSF50044">
    <property type="entry name" value="SH3-domain"/>
    <property type="match status" value="1"/>
</dbReference>
<keyword evidence="13" id="KW-1185">Reference proteome</keyword>
<gene>
    <name evidence="12" type="primary">105312180</name>
</gene>
<dbReference type="Proteomes" id="UP000007879">
    <property type="component" value="Unassembled WGS sequence"/>
</dbReference>
<evidence type="ECO:0000256" key="5">
    <source>
        <dbReference type="ARBA" id="ARBA00022753"/>
    </source>
</evidence>
<evidence type="ECO:0000256" key="4">
    <source>
        <dbReference type="ARBA" id="ARBA00022448"/>
    </source>
</evidence>
<dbReference type="GO" id="GO:0033565">
    <property type="term" value="C:ESCRT-0 complex"/>
    <property type="evidence" value="ECO:0007669"/>
    <property type="project" value="TreeGrafter"/>
</dbReference>
<dbReference type="SUPFAM" id="SSF89009">
    <property type="entry name" value="GAT-like domain"/>
    <property type="match status" value="1"/>
</dbReference>
<dbReference type="InterPro" id="IPR003903">
    <property type="entry name" value="UIM_dom"/>
</dbReference>
<dbReference type="InParanoid" id="A0A1X7V768"/>
<dbReference type="OMA" id="QVYRDWW"/>
<dbReference type="SMART" id="SM00326">
    <property type="entry name" value="SH3"/>
    <property type="match status" value="1"/>
</dbReference>
<feature type="domain" description="SH3" evidence="10">
    <location>
        <begin position="213"/>
        <end position="272"/>
    </location>
</feature>
<reference evidence="13" key="1">
    <citation type="journal article" date="2010" name="Nature">
        <title>The Amphimedon queenslandica genome and the evolution of animal complexity.</title>
        <authorList>
            <person name="Srivastava M."/>
            <person name="Simakov O."/>
            <person name="Chapman J."/>
            <person name="Fahey B."/>
            <person name="Gauthier M.E."/>
            <person name="Mitros T."/>
            <person name="Richards G.S."/>
            <person name="Conaco C."/>
            <person name="Dacre M."/>
            <person name="Hellsten U."/>
            <person name="Larroux C."/>
            <person name="Putnam N.H."/>
            <person name="Stanke M."/>
            <person name="Adamska M."/>
            <person name="Darling A."/>
            <person name="Degnan S.M."/>
            <person name="Oakley T.H."/>
            <person name="Plachetzki D.C."/>
            <person name="Zhai Y."/>
            <person name="Adamski M."/>
            <person name="Calcino A."/>
            <person name="Cummins S.F."/>
            <person name="Goodstein D.M."/>
            <person name="Harris C."/>
            <person name="Jackson D.J."/>
            <person name="Leys S.P."/>
            <person name="Shu S."/>
            <person name="Woodcroft B.J."/>
            <person name="Vervoort M."/>
            <person name="Kosik K.S."/>
            <person name="Manning G."/>
            <person name="Degnan B.M."/>
            <person name="Rokhsar D.S."/>
        </authorList>
    </citation>
    <scope>NUCLEOTIDE SEQUENCE [LARGE SCALE GENOMIC DNA]</scope>
</reference>
<dbReference type="GO" id="GO:0035091">
    <property type="term" value="F:phosphatidylinositol binding"/>
    <property type="evidence" value="ECO:0007669"/>
    <property type="project" value="InterPro"/>
</dbReference>
<feature type="compositionally biased region" description="Polar residues" evidence="9">
    <location>
        <begin position="552"/>
        <end position="567"/>
    </location>
</feature>
<dbReference type="FunCoup" id="A0A1X7V768">
    <property type="interactions" value="628"/>
</dbReference>
<evidence type="ECO:0000259" key="10">
    <source>
        <dbReference type="PROSITE" id="PS50002"/>
    </source>
</evidence>
<dbReference type="EnsemblMetazoa" id="XM_019994693.1">
    <property type="protein sequence ID" value="XP_019850252.1"/>
    <property type="gene ID" value="LOC105312180"/>
</dbReference>
<dbReference type="InterPro" id="IPR050670">
    <property type="entry name" value="STAM"/>
</dbReference>
<dbReference type="KEGG" id="aqu:105312180"/>
<dbReference type="Gene3D" id="2.30.30.40">
    <property type="entry name" value="SH3 Domains"/>
    <property type="match status" value="1"/>
</dbReference>
<proteinExistence type="inferred from homology"/>
<dbReference type="PANTHER" id="PTHR45929:SF3">
    <property type="entry name" value="JAK PATHWAY SIGNAL TRANSDUCTION ADAPTOR MOLECULE"/>
    <property type="match status" value="1"/>
</dbReference>